<dbReference type="EMBL" id="SHKX01000018">
    <property type="protein sequence ID" value="RZU35334.1"/>
    <property type="molecule type" value="Genomic_DNA"/>
</dbReference>
<dbReference type="RefSeq" id="WP_165391531.1">
    <property type="nucleotide sequence ID" value="NZ_SHKX01000018.1"/>
</dbReference>
<proteinExistence type="predicted"/>
<dbReference type="PROSITE" id="PS51724">
    <property type="entry name" value="SPOR"/>
    <property type="match status" value="1"/>
</dbReference>
<dbReference type="Proteomes" id="UP000292423">
    <property type="component" value="Unassembled WGS sequence"/>
</dbReference>
<organism evidence="2 3">
    <name type="scientific">Fluviicoccus keumensis</name>
    <dbReference type="NCBI Taxonomy" id="1435465"/>
    <lineage>
        <taxon>Bacteria</taxon>
        <taxon>Pseudomonadati</taxon>
        <taxon>Pseudomonadota</taxon>
        <taxon>Gammaproteobacteria</taxon>
        <taxon>Moraxellales</taxon>
        <taxon>Moraxellaceae</taxon>
        <taxon>Fluviicoccus</taxon>
    </lineage>
</organism>
<keyword evidence="3" id="KW-1185">Reference proteome</keyword>
<dbReference type="Pfam" id="PF05036">
    <property type="entry name" value="SPOR"/>
    <property type="match status" value="1"/>
</dbReference>
<protein>
    <submittedName>
        <fullName evidence="2">Sporulation related protein</fullName>
    </submittedName>
</protein>
<name>A0A4Q7YF08_9GAMM</name>
<dbReference type="GO" id="GO:0042834">
    <property type="term" value="F:peptidoglycan binding"/>
    <property type="evidence" value="ECO:0007669"/>
    <property type="project" value="InterPro"/>
</dbReference>
<evidence type="ECO:0000313" key="3">
    <source>
        <dbReference type="Proteomes" id="UP000292423"/>
    </source>
</evidence>
<evidence type="ECO:0000259" key="1">
    <source>
        <dbReference type="PROSITE" id="PS51724"/>
    </source>
</evidence>
<dbReference type="AlphaFoldDB" id="A0A4Q7YF08"/>
<reference evidence="2 3" key="1">
    <citation type="submission" date="2019-02" db="EMBL/GenBank/DDBJ databases">
        <title>Genomic Encyclopedia of Type Strains, Phase IV (KMG-IV): sequencing the most valuable type-strain genomes for metagenomic binning, comparative biology and taxonomic classification.</title>
        <authorList>
            <person name="Goeker M."/>
        </authorList>
    </citation>
    <scope>NUCLEOTIDE SEQUENCE [LARGE SCALE GENOMIC DNA]</scope>
    <source>
        <strain evidence="2 3">DSM 105135</strain>
    </source>
</reference>
<sequence length="222" mass="24426">MPLLFGLLVMLNAVFLAWQFFEKQNTSQSVAVHAELSGKRLMLLSEQPVSANKDESGSAMVTAPKVSQDAASFCYRIGPITGNDMLTQLQNALVNSGFEVKVESLSDDVAGYIVYIPPLSSKDKAEMMAQELLAKGYEAKVMNDPQFATAVMLGNFNSQQKADALKSKLQDQGYQVETRQTLDTRHEQWLKVDSVGSSAKTQIDRIISGTPRLRREPASCET</sequence>
<comment type="caution">
    <text evidence="2">The sequence shown here is derived from an EMBL/GenBank/DDBJ whole genome shotgun (WGS) entry which is preliminary data.</text>
</comment>
<dbReference type="InterPro" id="IPR007730">
    <property type="entry name" value="SPOR-like_dom"/>
</dbReference>
<dbReference type="InterPro" id="IPR036680">
    <property type="entry name" value="SPOR-like_sf"/>
</dbReference>
<accession>A0A4Q7YF08</accession>
<dbReference type="Gene3D" id="3.30.70.1070">
    <property type="entry name" value="Sporulation related repeat"/>
    <property type="match status" value="1"/>
</dbReference>
<evidence type="ECO:0000313" key="2">
    <source>
        <dbReference type="EMBL" id="RZU35334.1"/>
    </source>
</evidence>
<dbReference type="SUPFAM" id="SSF110997">
    <property type="entry name" value="Sporulation related repeat"/>
    <property type="match status" value="1"/>
</dbReference>
<feature type="domain" description="SPOR" evidence="1">
    <location>
        <begin position="106"/>
        <end position="181"/>
    </location>
</feature>
<gene>
    <name evidence="2" type="ORF">EV700_3286</name>
</gene>